<evidence type="ECO:0000313" key="3">
    <source>
        <dbReference type="EMBL" id="MDO5976290.1"/>
    </source>
</evidence>
<gene>
    <name evidence="3" type="ORF">Q4Q40_18985</name>
</gene>
<dbReference type="SUPFAM" id="SSF50475">
    <property type="entry name" value="FMN-binding split barrel"/>
    <property type="match status" value="1"/>
</dbReference>
<dbReference type="Proteomes" id="UP001176806">
    <property type="component" value="Unassembled WGS sequence"/>
</dbReference>
<dbReference type="InterPro" id="IPR024029">
    <property type="entry name" value="Pyridox_Oxase_FMN-dep"/>
</dbReference>
<feature type="compositionally biased region" description="Basic and acidic residues" evidence="1">
    <location>
        <begin position="187"/>
        <end position="201"/>
    </location>
</feature>
<keyword evidence="4" id="KW-1185">Reference proteome</keyword>
<dbReference type="RefSeq" id="WP_303303572.1">
    <property type="nucleotide sequence ID" value="NZ_BAABDA010000028.1"/>
</dbReference>
<feature type="domain" description="Pyridoxamine 5'-phosphate oxidase N-terminal" evidence="2">
    <location>
        <begin position="31"/>
        <end position="149"/>
    </location>
</feature>
<dbReference type="Pfam" id="PF01243">
    <property type="entry name" value="PNPOx_N"/>
    <property type="match status" value="1"/>
</dbReference>
<dbReference type="EMBL" id="JAUOEL010000007">
    <property type="protein sequence ID" value="MDO5976290.1"/>
    <property type="molecule type" value="Genomic_DNA"/>
</dbReference>
<reference evidence="3" key="1">
    <citation type="submission" date="2023-07" db="EMBL/GenBank/DDBJ databases">
        <title>Two novel species in the genus Flavivirga.</title>
        <authorList>
            <person name="Kwon K."/>
        </authorList>
    </citation>
    <scope>NUCLEOTIDE SEQUENCE</scope>
    <source>
        <strain evidence="3">KACC 14158</strain>
    </source>
</reference>
<dbReference type="NCBIfam" id="TIGR04025">
    <property type="entry name" value="PPOX_FMN_DR2398"/>
    <property type="match status" value="1"/>
</dbReference>
<accession>A0ABT8WT08</accession>
<evidence type="ECO:0000259" key="2">
    <source>
        <dbReference type="Pfam" id="PF01243"/>
    </source>
</evidence>
<evidence type="ECO:0000313" key="4">
    <source>
        <dbReference type="Proteomes" id="UP001176806"/>
    </source>
</evidence>
<organism evidence="3 4">
    <name type="scientific">Flavivirga jejuensis</name>
    <dbReference type="NCBI Taxonomy" id="870487"/>
    <lineage>
        <taxon>Bacteria</taxon>
        <taxon>Pseudomonadati</taxon>
        <taxon>Bacteroidota</taxon>
        <taxon>Flavobacteriia</taxon>
        <taxon>Flavobacteriales</taxon>
        <taxon>Flavobacteriaceae</taxon>
        <taxon>Flavivirga</taxon>
    </lineage>
</organism>
<dbReference type="Gene3D" id="2.30.110.10">
    <property type="entry name" value="Electron Transport, Fmn-binding Protein, Chain A"/>
    <property type="match status" value="1"/>
</dbReference>
<comment type="caution">
    <text evidence="3">The sequence shown here is derived from an EMBL/GenBank/DDBJ whole genome shotgun (WGS) entry which is preliminary data.</text>
</comment>
<evidence type="ECO:0000256" key="1">
    <source>
        <dbReference type="SAM" id="MobiDB-lite"/>
    </source>
</evidence>
<protein>
    <submittedName>
        <fullName evidence="3">Pyridoxamine 5'-phosphate oxidase family protein</fullName>
    </submittedName>
</protein>
<proteinExistence type="predicted"/>
<dbReference type="PANTHER" id="PTHR42815">
    <property type="entry name" value="FAD-BINDING, PUTATIVE (AFU_ORTHOLOGUE AFUA_6G07600)-RELATED"/>
    <property type="match status" value="1"/>
</dbReference>
<dbReference type="InterPro" id="IPR012349">
    <property type="entry name" value="Split_barrel_FMN-bd"/>
</dbReference>
<dbReference type="InterPro" id="IPR011576">
    <property type="entry name" value="Pyridox_Oxase_N"/>
</dbReference>
<feature type="region of interest" description="Disordered" evidence="1">
    <location>
        <begin position="178"/>
        <end position="201"/>
    </location>
</feature>
<name>A0ABT8WT08_9FLAO</name>
<dbReference type="PANTHER" id="PTHR42815:SF2">
    <property type="entry name" value="FAD-BINDING, PUTATIVE (AFU_ORTHOLOGUE AFUA_6G07600)-RELATED"/>
    <property type="match status" value="1"/>
</dbReference>
<sequence>MQIKTESQLRELYGFPTGRSKDKVLSNLEKHAIHFIETSPFLVMSTCNNKGELDASPRGGAPGFVKVLSKTEIVIPDTKGNNIVDSISNIIETGRVGLLFLIPGVDETLRINGRAIITTDTKYLELFTSENTLPKACIVITIEDLFLHCAKAFMRSKLWDDESKIDKESFPTMGQMLKDQLGTSEAPESREDMVKRYEKDL</sequence>